<dbReference type="InterPro" id="IPR036259">
    <property type="entry name" value="MFS_trans_sf"/>
</dbReference>
<dbReference type="PANTHER" id="PTHR23506">
    <property type="entry name" value="GH10249P"/>
    <property type="match status" value="1"/>
</dbReference>
<keyword evidence="11" id="KW-1185">Reference proteome</keyword>
<reference evidence="10" key="1">
    <citation type="submission" date="2021-03" db="EMBL/GenBank/DDBJ databases">
        <authorList>
            <person name="Tran Van P."/>
        </authorList>
    </citation>
    <scope>NUCLEOTIDE SEQUENCE</scope>
</reference>
<feature type="transmembrane region" description="Helical" evidence="8">
    <location>
        <begin position="128"/>
        <end position="146"/>
    </location>
</feature>
<comment type="caution">
    <text evidence="10">The sequence shown here is derived from an EMBL/GenBank/DDBJ whole genome shotgun (WGS) entry which is preliminary data.</text>
</comment>
<dbReference type="Pfam" id="PF07690">
    <property type="entry name" value="MFS_1"/>
    <property type="match status" value="1"/>
</dbReference>
<keyword evidence="6 8" id="KW-1133">Transmembrane helix</keyword>
<dbReference type="PANTHER" id="PTHR23506:SF26">
    <property type="entry name" value="MFS-TYPE TRANSPORTER SLC18B1"/>
    <property type="match status" value="1"/>
</dbReference>
<feature type="transmembrane region" description="Helical" evidence="8">
    <location>
        <begin position="92"/>
        <end position="122"/>
    </location>
</feature>
<dbReference type="PRINTS" id="PR01035">
    <property type="entry name" value="TCRTETA"/>
</dbReference>
<dbReference type="InterPro" id="IPR001958">
    <property type="entry name" value="Tet-R_TetA/multi-R_MdtG-like"/>
</dbReference>
<dbReference type="InterPro" id="IPR020846">
    <property type="entry name" value="MFS_dom"/>
</dbReference>
<feature type="domain" description="Major facilitator superfamily (MFS) profile" evidence="9">
    <location>
        <begin position="22"/>
        <end position="421"/>
    </location>
</feature>
<comment type="similarity">
    <text evidence="2">Belongs to the major facilitator superfamily. Vesicular transporter family.</text>
</comment>
<comment type="subcellular location">
    <subcellularLocation>
        <location evidence="1">Membrane</location>
        <topology evidence="1">Multi-pass membrane protein</topology>
    </subcellularLocation>
</comment>
<keyword evidence="3" id="KW-0813">Transport</keyword>
<evidence type="ECO:0000313" key="10">
    <source>
        <dbReference type="EMBL" id="CAG2055480.1"/>
    </source>
</evidence>
<feature type="transmembrane region" description="Helical" evidence="8">
    <location>
        <begin position="158"/>
        <end position="178"/>
    </location>
</feature>
<feature type="transmembrane region" description="Helical" evidence="8">
    <location>
        <begin position="184"/>
        <end position="205"/>
    </location>
</feature>
<evidence type="ECO:0000256" key="1">
    <source>
        <dbReference type="ARBA" id="ARBA00004141"/>
    </source>
</evidence>
<evidence type="ECO:0000256" key="5">
    <source>
        <dbReference type="ARBA" id="ARBA00022775"/>
    </source>
</evidence>
<accession>A0ABN7NI54</accession>
<dbReference type="InterPro" id="IPR011701">
    <property type="entry name" value="MFS"/>
</dbReference>
<organism evidence="10 11">
    <name type="scientific">Timema podura</name>
    <name type="common">Walking stick</name>
    <dbReference type="NCBI Taxonomy" id="61482"/>
    <lineage>
        <taxon>Eukaryota</taxon>
        <taxon>Metazoa</taxon>
        <taxon>Ecdysozoa</taxon>
        <taxon>Arthropoda</taxon>
        <taxon>Hexapoda</taxon>
        <taxon>Insecta</taxon>
        <taxon>Pterygota</taxon>
        <taxon>Neoptera</taxon>
        <taxon>Polyneoptera</taxon>
        <taxon>Phasmatodea</taxon>
        <taxon>Timematodea</taxon>
        <taxon>Timematoidea</taxon>
        <taxon>Timematidae</taxon>
        <taxon>Timema</taxon>
    </lineage>
</organism>
<keyword evidence="5" id="KW-0532">Neurotransmitter transport</keyword>
<keyword evidence="7 8" id="KW-0472">Membrane</keyword>
<evidence type="ECO:0000259" key="9">
    <source>
        <dbReference type="PROSITE" id="PS50850"/>
    </source>
</evidence>
<feature type="transmembrane region" description="Helical" evidence="8">
    <location>
        <begin position="332"/>
        <end position="350"/>
    </location>
</feature>
<feature type="transmembrane region" description="Helical" evidence="8">
    <location>
        <begin position="292"/>
        <end position="312"/>
    </location>
</feature>
<evidence type="ECO:0000256" key="4">
    <source>
        <dbReference type="ARBA" id="ARBA00022692"/>
    </source>
</evidence>
<evidence type="ECO:0000313" key="11">
    <source>
        <dbReference type="Proteomes" id="UP001153148"/>
    </source>
</evidence>
<feature type="transmembrane region" description="Helical" evidence="8">
    <location>
        <begin position="362"/>
        <end position="385"/>
    </location>
</feature>
<feature type="transmembrane region" description="Helical" evidence="8">
    <location>
        <begin position="397"/>
        <end position="418"/>
    </location>
</feature>
<evidence type="ECO:0000256" key="2">
    <source>
        <dbReference type="ARBA" id="ARBA00006829"/>
    </source>
</evidence>
<evidence type="ECO:0000256" key="8">
    <source>
        <dbReference type="SAM" id="Phobius"/>
    </source>
</evidence>
<keyword evidence="4 8" id="KW-0812">Transmembrane</keyword>
<feature type="transmembrane region" description="Helical" evidence="8">
    <location>
        <begin position="217"/>
        <end position="239"/>
    </location>
</feature>
<dbReference type="SUPFAM" id="SSF103473">
    <property type="entry name" value="MFS general substrate transporter"/>
    <property type="match status" value="1"/>
</dbReference>
<dbReference type="Gene3D" id="1.20.1250.20">
    <property type="entry name" value="MFS general substrate transporter like domains"/>
    <property type="match status" value="2"/>
</dbReference>
<dbReference type="InterPro" id="IPR050930">
    <property type="entry name" value="MFS_Vesicular_Transporter"/>
</dbReference>
<evidence type="ECO:0000256" key="3">
    <source>
        <dbReference type="ARBA" id="ARBA00022448"/>
    </source>
</evidence>
<dbReference type="Proteomes" id="UP001153148">
    <property type="component" value="Unassembled WGS sequence"/>
</dbReference>
<evidence type="ECO:0000256" key="7">
    <source>
        <dbReference type="ARBA" id="ARBA00023136"/>
    </source>
</evidence>
<dbReference type="EMBL" id="CAJPIN010002527">
    <property type="protein sequence ID" value="CAG2055480.1"/>
    <property type="molecule type" value="Genomic_DNA"/>
</dbReference>
<protein>
    <recommendedName>
        <fullName evidence="9">Major facilitator superfamily (MFS) profile domain-containing protein</fullName>
    </recommendedName>
</protein>
<dbReference type="PROSITE" id="PS50850">
    <property type="entry name" value="MFS"/>
    <property type="match status" value="1"/>
</dbReference>
<proteinExistence type="inferred from homology"/>
<feature type="transmembrane region" description="Helical" evidence="8">
    <location>
        <begin position="20"/>
        <end position="40"/>
    </location>
</feature>
<gene>
    <name evidence="10" type="ORF">TPAB3V08_LOCUS2483</name>
</gene>
<evidence type="ECO:0000256" key="6">
    <source>
        <dbReference type="ARBA" id="ARBA00022989"/>
    </source>
</evidence>
<feature type="transmembrane region" description="Helical" evidence="8">
    <location>
        <begin position="259"/>
        <end position="280"/>
    </location>
</feature>
<feature type="transmembrane region" description="Helical" evidence="8">
    <location>
        <begin position="60"/>
        <end position="80"/>
    </location>
</feature>
<sequence>MAGTEKTPSAEANKLTRSQWVNLFCIGSVHFACAICVSIQAPFYPKEAESKGASATEHGLVFGIFELVSFLISPLLGKYMDKIGPKKVLNTGIFIAGICCMLFGLLDLLTGHTIFITLSFLIRIIESMGASAATVAAFAITAEMFPDKVAVTFATLEIFYGMGYIVGPMIGGVLFSLGGYKLPFLVMGGTLALDCLLIYILLPKLGGTADPRPQGKLMAILSVPAVLLDTFSIMSAATSMGFYSATLEPHLRSFDLGPVMLGVMFVLSGAMYTITAPLVGRLCDTRVYPKKFISIGSILIIISYLLVGPFPYLPLDPRAPVHGVSPNITLTVTGFVDLYTGTSLNIKLLASRAKGFPDDMTTYGIISGLWLSSFSLGAFIGPSIAGLLFDFVKFRKGTLFIITLHFIVLLLSVGFICIEKRPKGQQTETNDNLGEAESMLQLDDRIPTIVRRKSGVDVEMTTLASNDRKHQSTPASAAE</sequence>
<name>A0ABN7NI54_TIMPD</name>